<comment type="catalytic activity">
    <reaction evidence="13 14">
        <text>2 pyruvate + H(+) = (2S)-2-acetolactate + CO2</text>
        <dbReference type="Rhea" id="RHEA:25249"/>
        <dbReference type="ChEBI" id="CHEBI:15361"/>
        <dbReference type="ChEBI" id="CHEBI:15378"/>
        <dbReference type="ChEBI" id="CHEBI:16526"/>
        <dbReference type="ChEBI" id="CHEBI:58476"/>
        <dbReference type="EC" id="2.2.1.6"/>
    </reaction>
</comment>
<dbReference type="UniPathway" id="UPA00049">
    <property type="reaction ID" value="UER00059"/>
</dbReference>
<dbReference type="FunFam" id="3.40.50.1220:FF:000008">
    <property type="entry name" value="Acetolactate synthase"/>
    <property type="match status" value="1"/>
</dbReference>
<dbReference type="PANTHER" id="PTHR18968:SF13">
    <property type="entry name" value="ACETOLACTATE SYNTHASE CATALYTIC SUBUNIT, MITOCHONDRIAL"/>
    <property type="match status" value="1"/>
</dbReference>
<dbReference type="Proteomes" id="UP000033070">
    <property type="component" value="Chromosome"/>
</dbReference>
<evidence type="ECO:0000256" key="12">
    <source>
        <dbReference type="ARBA" id="ARBA00023304"/>
    </source>
</evidence>
<comment type="pathway">
    <text evidence="1 14">Amino-acid biosynthesis; L-isoleucine biosynthesis; L-isoleucine from 2-oxobutanoate: step 1/4.</text>
</comment>
<dbReference type="InterPro" id="IPR011766">
    <property type="entry name" value="TPP_enzyme_TPP-bd"/>
</dbReference>
<dbReference type="STRING" id="1188319.OYT1_01072"/>
<evidence type="ECO:0000256" key="13">
    <source>
        <dbReference type="ARBA" id="ARBA00048670"/>
    </source>
</evidence>
<evidence type="ECO:0000256" key="4">
    <source>
        <dbReference type="ARBA" id="ARBA00013145"/>
    </source>
</evidence>
<keyword evidence="10 14" id="KW-0460">Magnesium</keyword>
<dbReference type="AlphaFoldDB" id="A0A2Z6GDL5"/>
<evidence type="ECO:0000256" key="3">
    <source>
        <dbReference type="ARBA" id="ARBA00007812"/>
    </source>
</evidence>
<dbReference type="Gene3D" id="3.40.50.970">
    <property type="match status" value="2"/>
</dbReference>
<comment type="cofactor">
    <cofactor evidence="14">
        <name>Mg(2+)</name>
        <dbReference type="ChEBI" id="CHEBI:18420"/>
    </cofactor>
    <text evidence="14">Binds 1 Mg(2+) ion per subunit.</text>
</comment>
<evidence type="ECO:0000259" key="15">
    <source>
        <dbReference type="Pfam" id="PF00205"/>
    </source>
</evidence>
<evidence type="ECO:0000256" key="10">
    <source>
        <dbReference type="ARBA" id="ARBA00022842"/>
    </source>
</evidence>
<dbReference type="FunFam" id="3.40.50.970:FF:000016">
    <property type="entry name" value="Acetolactate synthase"/>
    <property type="match status" value="1"/>
</dbReference>
<dbReference type="PANTHER" id="PTHR18968">
    <property type="entry name" value="THIAMINE PYROPHOSPHATE ENZYMES"/>
    <property type="match status" value="1"/>
</dbReference>
<keyword evidence="11 14" id="KW-0786">Thiamine pyrophosphate</keyword>
<dbReference type="GO" id="GO:0003984">
    <property type="term" value="F:acetolactate synthase activity"/>
    <property type="evidence" value="ECO:0007669"/>
    <property type="project" value="UniProtKB-EC"/>
</dbReference>
<dbReference type="KEGG" id="fam:OYT1_ch2081"/>
<dbReference type="NCBIfam" id="TIGR00118">
    <property type="entry name" value="acolac_lg"/>
    <property type="match status" value="1"/>
</dbReference>
<reference evidence="18 19" key="1">
    <citation type="submission" date="2018-06" db="EMBL/GenBank/DDBJ databases">
        <title>OYT1 Genome Sequencing.</title>
        <authorList>
            <person name="Kato S."/>
            <person name="Itoh T."/>
            <person name="Ohkuma M."/>
        </authorList>
    </citation>
    <scope>NUCLEOTIDE SEQUENCE [LARGE SCALE GENOMIC DNA]</scope>
    <source>
        <strain evidence="18 19">OYT1</strain>
    </source>
</reference>
<dbReference type="InterPro" id="IPR012001">
    <property type="entry name" value="Thiamin_PyroP_enz_TPP-bd_dom"/>
</dbReference>
<keyword evidence="9" id="KW-0274">FAD</keyword>
<evidence type="ECO:0000256" key="8">
    <source>
        <dbReference type="ARBA" id="ARBA00022723"/>
    </source>
</evidence>
<dbReference type="EC" id="2.2.1.6" evidence="4 14"/>
<gene>
    <name evidence="18" type="ORF">OYT1_ch2081</name>
</gene>
<evidence type="ECO:0000259" key="16">
    <source>
        <dbReference type="Pfam" id="PF02775"/>
    </source>
</evidence>
<dbReference type="UniPathway" id="UPA00047">
    <property type="reaction ID" value="UER00055"/>
</dbReference>
<dbReference type="GO" id="GO:0030976">
    <property type="term" value="F:thiamine pyrophosphate binding"/>
    <property type="evidence" value="ECO:0007669"/>
    <property type="project" value="UniProtKB-UniRule"/>
</dbReference>
<dbReference type="GO" id="GO:0000287">
    <property type="term" value="F:magnesium ion binding"/>
    <property type="evidence" value="ECO:0007669"/>
    <property type="project" value="UniProtKB-UniRule"/>
</dbReference>
<dbReference type="EMBL" id="AP018738">
    <property type="protein sequence ID" value="BBE51606.1"/>
    <property type="molecule type" value="Genomic_DNA"/>
</dbReference>
<dbReference type="FunFam" id="3.40.50.970:FF:000007">
    <property type="entry name" value="Acetolactate synthase"/>
    <property type="match status" value="1"/>
</dbReference>
<name>A0A2Z6GDL5_9PROT</name>
<dbReference type="GO" id="GO:0050660">
    <property type="term" value="F:flavin adenine dinucleotide binding"/>
    <property type="evidence" value="ECO:0007669"/>
    <property type="project" value="InterPro"/>
</dbReference>
<dbReference type="InterPro" id="IPR045229">
    <property type="entry name" value="TPP_enz"/>
</dbReference>
<dbReference type="GO" id="GO:0009097">
    <property type="term" value="P:isoleucine biosynthetic process"/>
    <property type="evidence" value="ECO:0007669"/>
    <property type="project" value="UniProtKB-UniPathway"/>
</dbReference>
<dbReference type="GO" id="GO:0005948">
    <property type="term" value="C:acetolactate synthase complex"/>
    <property type="evidence" value="ECO:0007669"/>
    <property type="project" value="TreeGrafter"/>
</dbReference>
<keyword evidence="6" id="KW-0285">Flavoprotein</keyword>
<protein>
    <recommendedName>
        <fullName evidence="4 14">Acetolactate synthase</fullName>
        <ecNumber evidence="4 14">2.2.1.6</ecNumber>
    </recommendedName>
</protein>
<evidence type="ECO:0000256" key="2">
    <source>
        <dbReference type="ARBA" id="ARBA00005025"/>
    </source>
</evidence>
<evidence type="ECO:0000256" key="7">
    <source>
        <dbReference type="ARBA" id="ARBA00022679"/>
    </source>
</evidence>
<dbReference type="CDD" id="cd02015">
    <property type="entry name" value="TPP_AHAS"/>
    <property type="match status" value="1"/>
</dbReference>
<comment type="pathway">
    <text evidence="2 14">Amino-acid biosynthesis; L-valine biosynthesis; L-valine from pyruvate: step 1/4.</text>
</comment>
<dbReference type="InterPro" id="IPR029061">
    <property type="entry name" value="THDP-binding"/>
</dbReference>
<keyword evidence="8 14" id="KW-0479">Metal-binding</keyword>
<evidence type="ECO:0000259" key="17">
    <source>
        <dbReference type="Pfam" id="PF02776"/>
    </source>
</evidence>
<organism evidence="18 19">
    <name type="scientific">Ferriphaselus amnicola</name>
    <dbReference type="NCBI Taxonomy" id="1188319"/>
    <lineage>
        <taxon>Bacteria</taxon>
        <taxon>Pseudomonadati</taxon>
        <taxon>Pseudomonadota</taxon>
        <taxon>Betaproteobacteria</taxon>
        <taxon>Nitrosomonadales</taxon>
        <taxon>Gallionellaceae</taxon>
        <taxon>Ferriphaselus</taxon>
    </lineage>
</organism>
<accession>A0A2Z6GDL5</accession>
<evidence type="ECO:0000256" key="11">
    <source>
        <dbReference type="ARBA" id="ARBA00023052"/>
    </source>
</evidence>
<dbReference type="InterPro" id="IPR029035">
    <property type="entry name" value="DHS-like_NAD/FAD-binding_dom"/>
</dbReference>
<dbReference type="Pfam" id="PF02775">
    <property type="entry name" value="TPP_enzyme_C"/>
    <property type="match status" value="1"/>
</dbReference>
<evidence type="ECO:0000313" key="18">
    <source>
        <dbReference type="EMBL" id="BBE51606.1"/>
    </source>
</evidence>
<keyword evidence="7 14" id="KW-0808">Transferase</keyword>
<dbReference type="Pfam" id="PF00205">
    <property type="entry name" value="TPP_enzyme_M"/>
    <property type="match status" value="1"/>
</dbReference>
<dbReference type="InterPro" id="IPR012000">
    <property type="entry name" value="Thiamin_PyroP_enz_cen_dom"/>
</dbReference>
<dbReference type="InterPro" id="IPR012846">
    <property type="entry name" value="Acetolactate_synth_lsu"/>
</dbReference>
<dbReference type="Gene3D" id="3.40.50.1220">
    <property type="entry name" value="TPP-binding domain"/>
    <property type="match status" value="1"/>
</dbReference>
<feature type="domain" description="Thiamine pyrophosphate enzyme TPP-binding" evidence="16">
    <location>
        <begin position="473"/>
        <end position="621"/>
    </location>
</feature>
<keyword evidence="5 14" id="KW-0028">Amino-acid biosynthesis</keyword>
<dbReference type="SUPFAM" id="SSF52467">
    <property type="entry name" value="DHS-like NAD/FAD-binding domain"/>
    <property type="match status" value="1"/>
</dbReference>
<evidence type="ECO:0000256" key="5">
    <source>
        <dbReference type="ARBA" id="ARBA00022605"/>
    </source>
</evidence>
<evidence type="ECO:0000256" key="1">
    <source>
        <dbReference type="ARBA" id="ARBA00004974"/>
    </source>
</evidence>
<dbReference type="NCBIfam" id="NF005409">
    <property type="entry name" value="PRK06965.1"/>
    <property type="match status" value="1"/>
</dbReference>
<feature type="domain" description="Thiamine pyrophosphate enzyme central" evidence="15">
    <location>
        <begin position="274"/>
        <end position="409"/>
    </location>
</feature>
<comment type="similarity">
    <text evidence="3 14">Belongs to the TPP enzyme family.</text>
</comment>
<keyword evidence="19" id="KW-1185">Reference proteome</keyword>
<feature type="domain" description="Thiamine pyrophosphate enzyme N-terminal TPP-binding" evidence="17">
    <location>
        <begin position="84"/>
        <end position="199"/>
    </location>
</feature>
<dbReference type="CDD" id="cd07035">
    <property type="entry name" value="TPP_PYR_POX_like"/>
    <property type="match status" value="1"/>
</dbReference>
<comment type="cofactor">
    <cofactor evidence="14">
        <name>thiamine diphosphate</name>
        <dbReference type="ChEBI" id="CHEBI:58937"/>
    </cofactor>
    <text evidence="14">Binds 1 thiamine pyrophosphate per subunit.</text>
</comment>
<evidence type="ECO:0000256" key="9">
    <source>
        <dbReference type="ARBA" id="ARBA00022827"/>
    </source>
</evidence>
<dbReference type="SUPFAM" id="SSF52518">
    <property type="entry name" value="Thiamin diphosphate-binding fold (THDP-binding)"/>
    <property type="match status" value="2"/>
</dbReference>
<dbReference type="InterPro" id="IPR039368">
    <property type="entry name" value="AHAS_TPP"/>
</dbReference>
<proteinExistence type="inferred from homology"/>
<keyword evidence="12 14" id="KW-0100">Branched-chain amino acid biosynthesis</keyword>
<evidence type="ECO:0000256" key="6">
    <source>
        <dbReference type="ARBA" id="ARBA00022630"/>
    </source>
</evidence>
<sequence>MFVAYRIECVLVGATLGCDEEAGKFGVGGQLSYSVEGGQILAKYRQISEKWMTVPRQGLTKAAEIITLRGSLIGCILRSLRMEMTGAEIAIRCLQEEGVEYLFGYPGGAVLFIYDELYKQDKVKHILVRHEQAAIHAADGYARSTDKVGVALVTSGPGATNAVTGIATAYMDSIPLVIISGQVPTSFIGEDAFQEVDTIGITRPCVKHNFLVKNAKDIATTIKKAFYLAKSGRPGPVLVDIPKDVSAQKVEFSYPTSVNIRSYNPSQHGDIGAIRQAAQLLLNAKRPMIYAGGGVVLSSAASQLTELVRLLGFPVTNTLMGLGGYPATDKQSLGMLGMHGTLEANMAMQNCDVLLAVGARFDDRVIGNVAHFAQNPRKIIHIDIDPSSISKRVKVDVPIVGDVAHVLGDLLAVLHSSRQQPDAQSLAAWWAQIADWRSKNSLIYRNSDEVIKPQFVIETLYDLTGGDAFVTSDVGQHQMWAAQYYKFDQPRRWINSGGLGTMGFGLPAAMGVQLAHPGAQVACVTGEGSIQMNIQELSTCKQFRLPIKIIALNNRYLGMVRQWQEFFHGNRYSESYMDALPDFAKLAEAYGHIGIRVEKPSDVRPALQEAFARKNDLVFLDFQTDPTENVYPMVPGGKGLSEVILAEDL</sequence>
<dbReference type="GO" id="GO:0009099">
    <property type="term" value="P:L-valine biosynthetic process"/>
    <property type="evidence" value="ECO:0007669"/>
    <property type="project" value="UniProtKB-UniPathway"/>
</dbReference>
<dbReference type="Pfam" id="PF02776">
    <property type="entry name" value="TPP_enzyme_N"/>
    <property type="match status" value="1"/>
</dbReference>
<evidence type="ECO:0000313" key="19">
    <source>
        <dbReference type="Proteomes" id="UP000033070"/>
    </source>
</evidence>
<evidence type="ECO:0000256" key="14">
    <source>
        <dbReference type="RuleBase" id="RU003591"/>
    </source>
</evidence>